<proteinExistence type="predicted"/>
<accession>A0A857J7T8</accession>
<evidence type="ECO:0000313" key="2">
    <source>
        <dbReference type="Proteomes" id="UP000464787"/>
    </source>
</evidence>
<gene>
    <name evidence="1" type="ORF">GT347_20285</name>
</gene>
<dbReference type="AlphaFoldDB" id="A0A857J7T8"/>
<evidence type="ECO:0000313" key="1">
    <source>
        <dbReference type="EMBL" id="QHJ00111.1"/>
    </source>
</evidence>
<sequence>MPTINTGSPFTNTLRAGATLMVAAPAGGLALIERTTGPGVVEKTTVSAGASTTLGPYLGTCQFKVTSLVGAVEVTQGQADAGGGGAGYTDAQALAAARAGIAASVLTQADVAVAARITKAARQGGLRQGNPVITEYAEDGTTFARYMAPNDKIIQRGQCVWIPAPTGSSGAPAASGNYTNLAYTGDAQCIVGEIGSQSGPVCRLTATVAGGIDCLYTLPTPIAPPTYRGNFFLDVVLRVPPEAVGNGIDIVVGGADGGRRRFKFNASAFKGGITTLRLWNPNHAPSDLAQRYSSISSTDESATPFWDFTSNITYIRIWGQNTPINTSIDVIGAWTPTIVKPQICLEFELAEFAESPANVLRWLNAGLGASVRATSLPSARTTSIVATLKSLYDAGADIYNGSQSRTSLNGSSTEALLRSEMGLAAAWIASKGWIRGADTFSTIGKSSGPAALMRKVAAQFNIRRGDDGNSRANVFTAGPAGFDTPMHMPARGYNGPTVYINYVEAAKATGGILKNFVHGVTAYTGALPVPDAANPIGGGGMWAQDMDILIPYLQAQVAAGEIDVVGCGQLSAFLDGLG</sequence>
<organism evidence="1 2">
    <name type="scientific">Xylophilus rhododendri</name>
    <dbReference type="NCBI Taxonomy" id="2697032"/>
    <lineage>
        <taxon>Bacteria</taxon>
        <taxon>Pseudomonadati</taxon>
        <taxon>Pseudomonadota</taxon>
        <taxon>Betaproteobacteria</taxon>
        <taxon>Burkholderiales</taxon>
        <taxon>Xylophilus</taxon>
    </lineage>
</organism>
<protein>
    <submittedName>
        <fullName evidence="1">Uncharacterized protein</fullName>
    </submittedName>
</protein>
<keyword evidence="2" id="KW-1185">Reference proteome</keyword>
<dbReference type="KEGG" id="xyk:GT347_20285"/>
<reference evidence="1 2" key="1">
    <citation type="submission" date="2020-01" db="EMBL/GenBank/DDBJ databases">
        <title>Genome sequencing of strain KACC 21265.</title>
        <authorList>
            <person name="Heo J."/>
            <person name="Kim S.-J."/>
            <person name="Kim J.-S."/>
            <person name="Hong S.-B."/>
            <person name="Kwon S.-W."/>
        </authorList>
    </citation>
    <scope>NUCLEOTIDE SEQUENCE [LARGE SCALE GENOMIC DNA]</scope>
    <source>
        <strain evidence="1 2">KACC 21265</strain>
    </source>
</reference>
<dbReference type="RefSeq" id="WP_160553921.1">
    <property type="nucleotide sequence ID" value="NZ_CP047650.1"/>
</dbReference>
<dbReference type="Proteomes" id="UP000464787">
    <property type="component" value="Chromosome"/>
</dbReference>
<dbReference type="EMBL" id="CP047650">
    <property type="protein sequence ID" value="QHJ00111.1"/>
    <property type="molecule type" value="Genomic_DNA"/>
</dbReference>
<name>A0A857J7T8_9BURK</name>